<accession>A0A8S9Y299</accession>
<evidence type="ECO:0000313" key="2">
    <source>
        <dbReference type="Proteomes" id="UP000466442"/>
    </source>
</evidence>
<proteinExistence type="predicted"/>
<sequence>MRSVDHLRKNRSHRAVGYVEKTGIPAYRVLDRFHLQALFVRKQQRVCRVDSVPSYSPWQGLLHRKAWVSSRQSSALIYQNRYAKPTRPSGLEGEVAPLRRTRAVLADLQIFPTTSSESSMSLILNAASFLMKQSILHPDLVYR</sequence>
<protein>
    <submittedName>
        <fullName evidence="1">Uncharacterized protein</fullName>
    </submittedName>
</protein>
<comment type="caution">
    <text evidence="1">The sequence shown here is derived from an EMBL/GenBank/DDBJ whole genome shotgun (WGS) entry which is preliminary data.</text>
</comment>
<gene>
    <name evidence="1" type="ORF">GE061_009689</name>
</gene>
<dbReference type="Proteomes" id="UP000466442">
    <property type="component" value="Unassembled WGS sequence"/>
</dbReference>
<organism evidence="1 2">
    <name type="scientific">Apolygus lucorum</name>
    <name type="common">Small green plant bug</name>
    <name type="synonym">Lygocoris lucorum</name>
    <dbReference type="NCBI Taxonomy" id="248454"/>
    <lineage>
        <taxon>Eukaryota</taxon>
        <taxon>Metazoa</taxon>
        <taxon>Ecdysozoa</taxon>
        <taxon>Arthropoda</taxon>
        <taxon>Hexapoda</taxon>
        <taxon>Insecta</taxon>
        <taxon>Pterygota</taxon>
        <taxon>Neoptera</taxon>
        <taxon>Paraneoptera</taxon>
        <taxon>Hemiptera</taxon>
        <taxon>Heteroptera</taxon>
        <taxon>Panheteroptera</taxon>
        <taxon>Cimicomorpha</taxon>
        <taxon>Miridae</taxon>
        <taxon>Mirini</taxon>
        <taxon>Apolygus</taxon>
    </lineage>
</organism>
<reference evidence="1" key="1">
    <citation type="journal article" date="2021" name="Mol. Ecol. Resour.">
        <title>Apolygus lucorum genome provides insights into omnivorousness and mesophyll feeding.</title>
        <authorList>
            <person name="Liu Y."/>
            <person name="Liu H."/>
            <person name="Wang H."/>
            <person name="Huang T."/>
            <person name="Liu B."/>
            <person name="Yang B."/>
            <person name="Yin L."/>
            <person name="Li B."/>
            <person name="Zhang Y."/>
            <person name="Zhang S."/>
            <person name="Jiang F."/>
            <person name="Zhang X."/>
            <person name="Ren Y."/>
            <person name="Wang B."/>
            <person name="Wang S."/>
            <person name="Lu Y."/>
            <person name="Wu K."/>
            <person name="Fan W."/>
            <person name="Wang G."/>
        </authorList>
    </citation>
    <scope>NUCLEOTIDE SEQUENCE</scope>
    <source>
        <strain evidence="1">12Hb</strain>
    </source>
</reference>
<keyword evidence="2" id="KW-1185">Reference proteome</keyword>
<dbReference type="EMBL" id="WIXP02000002">
    <property type="protein sequence ID" value="KAF6214944.1"/>
    <property type="molecule type" value="Genomic_DNA"/>
</dbReference>
<dbReference type="AlphaFoldDB" id="A0A8S9Y299"/>
<evidence type="ECO:0000313" key="1">
    <source>
        <dbReference type="EMBL" id="KAF6214944.1"/>
    </source>
</evidence>
<name>A0A8S9Y299_APOLU</name>